<proteinExistence type="predicted"/>
<organism evidence="2 3">
    <name type="scientific">Sphaerisporangium flaviroseum</name>
    <dbReference type="NCBI Taxonomy" id="509199"/>
    <lineage>
        <taxon>Bacteria</taxon>
        <taxon>Bacillati</taxon>
        <taxon>Actinomycetota</taxon>
        <taxon>Actinomycetes</taxon>
        <taxon>Streptosporangiales</taxon>
        <taxon>Streptosporangiaceae</taxon>
        <taxon>Sphaerisporangium</taxon>
    </lineage>
</organism>
<dbReference type="InterPro" id="IPR024344">
    <property type="entry name" value="MDMPI_metal-binding"/>
</dbReference>
<dbReference type="EMBL" id="BAAAZR010000027">
    <property type="protein sequence ID" value="GAA3828338.1"/>
    <property type="molecule type" value="Genomic_DNA"/>
</dbReference>
<dbReference type="Pfam" id="PF11716">
    <property type="entry name" value="MDMPI_N"/>
    <property type="match status" value="1"/>
</dbReference>
<dbReference type="NCBIfam" id="TIGR03083">
    <property type="entry name" value="maleylpyruvate isomerase family mycothiol-dependent enzyme"/>
    <property type="match status" value="1"/>
</dbReference>
<dbReference type="Proteomes" id="UP001500888">
    <property type="component" value="Unassembled WGS sequence"/>
</dbReference>
<evidence type="ECO:0000259" key="1">
    <source>
        <dbReference type="Pfam" id="PF11716"/>
    </source>
</evidence>
<reference evidence="3" key="1">
    <citation type="journal article" date="2019" name="Int. J. Syst. Evol. Microbiol.">
        <title>The Global Catalogue of Microorganisms (GCM) 10K type strain sequencing project: providing services to taxonomists for standard genome sequencing and annotation.</title>
        <authorList>
            <consortium name="The Broad Institute Genomics Platform"/>
            <consortium name="The Broad Institute Genome Sequencing Center for Infectious Disease"/>
            <person name="Wu L."/>
            <person name="Ma J."/>
        </authorList>
    </citation>
    <scope>NUCLEOTIDE SEQUENCE [LARGE SCALE GENOMIC DNA]</scope>
    <source>
        <strain evidence="3">JCM 16908</strain>
    </source>
</reference>
<dbReference type="InterPro" id="IPR034660">
    <property type="entry name" value="DinB/YfiT-like"/>
</dbReference>
<name>A0ABP7IW27_9ACTN</name>
<evidence type="ECO:0000313" key="3">
    <source>
        <dbReference type="Proteomes" id="UP001500888"/>
    </source>
</evidence>
<keyword evidence="3" id="KW-1185">Reference proteome</keyword>
<dbReference type="RefSeq" id="WP_344946651.1">
    <property type="nucleotide sequence ID" value="NZ_BAAAZR010000027.1"/>
</dbReference>
<evidence type="ECO:0000313" key="2">
    <source>
        <dbReference type="EMBL" id="GAA3828338.1"/>
    </source>
</evidence>
<dbReference type="SUPFAM" id="SSF109854">
    <property type="entry name" value="DinB/YfiT-like putative metalloenzymes"/>
    <property type="match status" value="1"/>
</dbReference>
<feature type="domain" description="Mycothiol-dependent maleylpyruvate isomerase metal-binding" evidence="1">
    <location>
        <begin position="15"/>
        <end position="148"/>
    </location>
</feature>
<dbReference type="Gene3D" id="1.20.120.450">
    <property type="entry name" value="dinb family like domain"/>
    <property type="match status" value="1"/>
</dbReference>
<comment type="caution">
    <text evidence="2">The sequence shown here is derived from an EMBL/GenBank/DDBJ whole genome shotgun (WGS) entry which is preliminary data.</text>
</comment>
<protein>
    <recommendedName>
        <fullName evidence="1">Mycothiol-dependent maleylpyruvate isomerase metal-binding domain-containing protein</fullName>
    </recommendedName>
</protein>
<dbReference type="InterPro" id="IPR017517">
    <property type="entry name" value="Maleyloyr_isom"/>
</dbReference>
<gene>
    <name evidence="2" type="ORF">GCM10022226_56420</name>
</gene>
<accession>A0ABP7IW27</accession>
<sequence length="180" mass="19806">MIIDRIELMRLIEGGTQRLVDAVGRLADEDVRLPSSLPGWSRGHVLTHIARGGDALRNLLVWARTGVVTPPYASQRARDADIEAGSGRPVAELLADVSASAARFRAEAGTLQGDDWQVSVGVLGSMMFPAEQVLVRRLVEIEVHHVDLGIGYGASDWPEEFAAMDLPEPMRSQREERRSW</sequence>